<dbReference type="EMBL" id="JABRWO010000002">
    <property type="protein sequence ID" value="MBA2114003.1"/>
    <property type="molecule type" value="Genomic_DNA"/>
</dbReference>
<dbReference type="AlphaFoldDB" id="A0A7V8V300"/>
<name>A0A7V8V300_9BACT</name>
<protein>
    <submittedName>
        <fullName evidence="1">Uncharacterized protein</fullName>
    </submittedName>
</protein>
<evidence type="ECO:0000313" key="2">
    <source>
        <dbReference type="Proteomes" id="UP000551616"/>
    </source>
</evidence>
<sequence length="61" mass="7023">MPTSGSRVEFYKDKRFQFISGREHEPLVVFAHPEINLWVNLLFNNSLVHSPLRGMGLSADH</sequence>
<keyword evidence="2" id="KW-1185">Reference proteome</keyword>
<proteinExistence type="predicted"/>
<gene>
    <name evidence="1" type="ORF">HOV93_11560</name>
</gene>
<evidence type="ECO:0000313" key="1">
    <source>
        <dbReference type="EMBL" id="MBA2114003.1"/>
    </source>
</evidence>
<organism evidence="1 2">
    <name type="scientific">Bremerella alba</name>
    <dbReference type="NCBI Taxonomy" id="980252"/>
    <lineage>
        <taxon>Bacteria</taxon>
        <taxon>Pseudomonadati</taxon>
        <taxon>Planctomycetota</taxon>
        <taxon>Planctomycetia</taxon>
        <taxon>Pirellulales</taxon>
        <taxon>Pirellulaceae</taxon>
        <taxon>Bremerella</taxon>
    </lineage>
</organism>
<dbReference type="Proteomes" id="UP000551616">
    <property type="component" value="Unassembled WGS sequence"/>
</dbReference>
<comment type="caution">
    <text evidence="1">The sequence shown here is derived from an EMBL/GenBank/DDBJ whole genome shotgun (WGS) entry which is preliminary data.</text>
</comment>
<reference evidence="1 2" key="1">
    <citation type="submission" date="2020-05" db="EMBL/GenBank/DDBJ databases">
        <title>Bremerella alba sp. nov., a novel planctomycete isolated from the surface of the macroalga Fucus spiralis.</title>
        <authorList>
            <person name="Godinho O."/>
            <person name="Botelho R."/>
            <person name="Albuquerque L."/>
            <person name="Wiegand S."/>
            <person name="Da Costa M.S."/>
            <person name="Lobo-Da-Cunha A."/>
            <person name="Jogler C."/>
            <person name="Lage O.M."/>
        </authorList>
    </citation>
    <scope>NUCLEOTIDE SEQUENCE [LARGE SCALE GENOMIC DNA]</scope>
    <source>
        <strain evidence="1 2">FF15</strain>
    </source>
</reference>
<accession>A0A7V8V300</accession>